<comment type="catalytic activity">
    <reaction evidence="14">
        <text>ATP + H2O = ADP + phosphate + H(+)</text>
        <dbReference type="Rhea" id="RHEA:13065"/>
        <dbReference type="ChEBI" id="CHEBI:15377"/>
        <dbReference type="ChEBI" id="CHEBI:15378"/>
        <dbReference type="ChEBI" id="CHEBI:30616"/>
        <dbReference type="ChEBI" id="CHEBI:43474"/>
        <dbReference type="ChEBI" id="CHEBI:456216"/>
        <dbReference type="EC" id="5.6.2.4"/>
    </reaction>
</comment>
<dbReference type="GO" id="GO:0005524">
    <property type="term" value="F:ATP binding"/>
    <property type="evidence" value="ECO:0007669"/>
    <property type="project" value="UniProtKB-UniRule"/>
</dbReference>
<keyword evidence="2" id="KW-0540">Nuclease</keyword>
<feature type="binding site" evidence="15">
    <location>
        <begin position="33"/>
        <end position="40"/>
    </location>
    <ligand>
        <name>ATP</name>
        <dbReference type="ChEBI" id="CHEBI:30616"/>
    </ligand>
</feature>
<dbReference type="GO" id="GO:0000725">
    <property type="term" value="P:recombinational repair"/>
    <property type="evidence" value="ECO:0007669"/>
    <property type="project" value="TreeGrafter"/>
</dbReference>
<proteinExistence type="inferred from homology"/>
<evidence type="ECO:0000256" key="6">
    <source>
        <dbReference type="ARBA" id="ARBA00022806"/>
    </source>
</evidence>
<dbReference type="Pfam" id="PF13361">
    <property type="entry name" value="UvrD_C"/>
    <property type="match status" value="2"/>
</dbReference>
<feature type="region of interest" description="Disordered" evidence="16">
    <location>
        <begin position="787"/>
        <end position="806"/>
    </location>
</feature>
<evidence type="ECO:0000256" key="15">
    <source>
        <dbReference type="PROSITE-ProRule" id="PRU00560"/>
    </source>
</evidence>
<comment type="catalytic activity">
    <reaction evidence="12">
        <text>Couples ATP hydrolysis with the unwinding of duplex DNA by translocating in the 3'-5' direction.</text>
        <dbReference type="EC" id="5.6.2.4"/>
    </reaction>
</comment>
<feature type="domain" description="UvrD-like helicase ATP-binding" evidence="17">
    <location>
        <begin position="12"/>
        <end position="403"/>
    </location>
</feature>
<dbReference type="PROSITE" id="PS51198">
    <property type="entry name" value="UVRD_HELICASE_ATP_BIND"/>
    <property type="match status" value="1"/>
</dbReference>
<keyword evidence="4" id="KW-0227">DNA damage</keyword>
<dbReference type="OrthoDB" id="203178at2157"/>
<dbReference type="Gene3D" id="3.90.320.10">
    <property type="match status" value="1"/>
</dbReference>
<dbReference type="EMBL" id="RDFA01000005">
    <property type="protein sequence ID" value="RXK47776.1"/>
    <property type="molecule type" value="Genomic_DNA"/>
</dbReference>
<dbReference type="SUPFAM" id="SSF52980">
    <property type="entry name" value="Restriction endonuclease-like"/>
    <property type="match status" value="1"/>
</dbReference>
<accession>A0A498KSZ6</accession>
<evidence type="ECO:0000256" key="7">
    <source>
        <dbReference type="ARBA" id="ARBA00022839"/>
    </source>
</evidence>
<evidence type="ECO:0000256" key="4">
    <source>
        <dbReference type="ARBA" id="ARBA00022763"/>
    </source>
</evidence>
<dbReference type="RefSeq" id="WP_129069628.1">
    <property type="nucleotide sequence ID" value="NZ_RDFA01000005.1"/>
</dbReference>
<feature type="compositionally biased region" description="Basic and acidic residues" evidence="16">
    <location>
        <begin position="239"/>
        <end position="248"/>
    </location>
</feature>
<keyword evidence="20" id="KW-1185">Reference proteome</keyword>
<evidence type="ECO:0000256" key="14">
    <source>
        <dbReference type="ARBA" id="ARBA00048988"/>
    </source>
</evidence>
<feature type="region of interest" description="Disordered" evidence="16">
    <location>
        <begin position="228"/>
        <end position="248"/>
    </location>
</feature>
<dbReference type="Gene3D" id="3.40.50.300">
    <property type="entry name" value="P-loop containing nucleotide triphosphate hydrolases"/>
    <property type="match status" value="4"/>
</dbReference>
<evidence type="ECO:0000256" key="11">
    <source>
        <dbReference type="ARBA" id="ARBA00023235"/>
    </source>
</evidence>
<dbReference type="GO" id="GO:0004527">
    <property type="term" value="F:exonuclease activity"/>
    <property type="evidence" value="ECO:0007669"/>
    <property type="project" value="UniProtKB-KW"/>
</dbReference>
<protein>
    <recommendedName>
        <fullName evidence="13">DNA 3'-5' helicase</fullName>
        <ecNumber evidence="13">5.6.2.4</ecNumber>
    </recommendedName>
</protein>
<dbReference type="GO" id="GO:0043138">
    <property type="term" value="F:3'-5' DNA helicase activity"/>
    <property type="evidence" value="ECO:0007669"/>
    <property type="project" value="UniProtKB-EC"/>
</dbReference>
<keyword evidence="10" id="KW-0234">DNA repair</keyword>
<evidence type="ECO:0000256" key="13">
    <source>
        <dbReference type="ARBA" id="ARBA00034808"/>
    </source>
</evidence>
<keyword evidence="9" id="KW-0238">DNA-binding</keyword>
<evidence type="ECO:0000256" key="8">
    <source>
        <dbReference type="ARBA" id="ARBA00022840"/>
    </source>
</evidence>
<evidence type="ECO:0000313" key="19">
    <source>
        <dbReference type="EMBL" id="RXK47776.1"/>
    </source>
</evidence>
<dbReference type="EC" id="5.6.2.4" evidence="13"/>
<dbReference type="InterPro" id="IPR013986">
    <property type="entry name" value="DExx_box_DNA_helicase_dom_sf"/>
</dbReference>
<dbReference type="PROSITE" id="PS51217">
    <property type="entry name" value="UVRD_HELICASE_CTER"/>
    <property type="match status" value="1"/>
</dbReference>
<dbReference type="InterPro" id="IPR014017">
    <property type="entry name" value="DNA_helicase_UvrD-like_C"/>
</dbReference>
<keyword evidence="11" id="KW-0413">Isomerase</keyword>
<dbReference type="InterPro" id="IPR011335">
    <property type="entry name" value="Restrct_endonuc-II-like"/>
</dbReference>
<dbReference type="Proteomes" id="UP000289691">
    <property type="component" value="Unassembled WGS sequence"/>
</dbReference>
<evidence type="ECO:0000256" key="3">
    <source>
        <dbReference type="ARBA" id="ARBA00022741"/>
    </source>
</evidence>
<dbReference type="SUPFAM" id="SSF52540">
    <property type="entry name" value="P-loop containing nucleoside triphosphate hydrolases"/>
    <property type="match status" value="1"/>
</dbReference>
<dbReference type="PANTHER" id="PTHR11070:SF2">
    <property type="entry name" value="ATP-DEPENDENT DNA HELICASE SRS2"/>
    <property type="match status" value="1"/>
</dbReference>
<dbReference type="InterPro" id="IPR038726">
    <property type="entry name" value="PDDEXK_AddAB-type"/>
</dbReference>
<organism evidence="19 20">
    <name type="scientific">Halorientalis pallida</name>
    <dbReference type="NCBI Taxonomy" id="2479928"/>
    <lineage>
        <taxon>Archaea</taxon>
        <taxon>Methanobacteriati</taxon>
        <taxon>Methanobacteriota</taxon>
        <taxon>Stenosarchaea group</taxon>
        <taxon>Halobacteria</taxon>
        <taxon>Halobacteriales</taxon>
        <taxon>Haloarculaceae</taxon>
        <taxon>Halorientalis</taxon>
    </lineage>
</organism>
<dbReference type="InterPro" id="IPR014016">
    <property type="entry name" value="UvrD-like_ATP-bd"/>
</dbReference>
<evidence type="ECO:0000256" key="12">
    <source>
        <dbReference type="ARBA" id="ARBA00034617"/>
    </source>
</evidence>
<keyword evidence="5 15" id="KW-0378">Hydrolase</keyword>
<dbReference type="Gene3D" id="1.10.486.10">
    <property type="entry name" value="PCRA, domain 4"/>
    <property type="match status" value="1"/>
</dbReference>
<evidence type="ECO:0000256" key="9">
    <source>
        <dbReference type="ARBA" id="ARBA00023125"/>
    </source>
</evidence>
<feature type="domain" description="UvrD-like helicase C-terminal" evidence="18">
    <location>
        <begin position="412"/>
        <end position="658"/>
    </location>
</feature>
<dbReference type="InterPro" id="IPR000212">
    <property type="entry name" value="DNA_helicase_UvrD/REP"/>
</dbReference>
<keyword evidence="7" id="KW-0269">Exonuclease</keyword>
<evidence type="ECO:0000259" key="18">
    <source>
        <dbReference type="PROSITE" id="PS51217"/>
    </source>
</evidence>
<evidence type="ECO:0000256" key="5">
    <source>
        <dbReference type="ARBA" id="ARBA00022801"/>
    </source>
</evidence>
<keyword evidence="8 15" id="KW-0067">ATP-binding</keyword>
<dbReference type="Pfam" id="PF00580">
    <property type="entry name" value="UvrD-helicase"/>
    <property type="match status" value="1"/>
</dbReference>
<dbReference type="GO" id="GO:0003677">
    <property type="term" value="F:DNA binding"/>
    <property type="evidence" value="ECO:0007669"/>
    <property type="project" value="UniProtKB-KW"/>
</dbReference>
<keyword evidence="3 15" id="KW-0547">Nucleotide-binding</keyword>
<sequence length="970" mass="109046">MSQQPSEEAEELTPNDRQRQLIDSTEGIYLVDAGPGTGKTFAVTRRYANIIDQPAVDPEDVLLVTFTRSAATEMKERIVDHADYSMRQLADAPIQTFHSHCHDILREHGHAAPSHLGLDGRITGSTQVIEDELVETKLFREFFDQFRDDHPEYADFYRALSTPTELLELVGELAAKGVFPTAEGWYRDGEAILDGDFAAFKERFDAVNQPRNGGSKQSQLRDGLSRFGRNKTYLPDAPSKSDLRGSRGTKQLDDAVARDVFEEDRTDLKAFVHDLYFEYLAFALQRNYLNFGFLQLFAFVCLCENPQLREKARFEYVMVDEFQDTSEIQFKLALLLAGTDNLCVVGDWKQSIYSFQYADVDNIIEFRDRLASFAADLNSDADRVDFDMDAIERIPLEENYRSTQTLIDISEEALVTPATSSEEVDTSILDDVVNLNSNAPFDNTTLAGYQHEDDHEAVLSLVQDIVGNDDYAVRGDDGSRRPPRYEDIAVFTRTRDFGRELMDIAAVYDFPIAYDGGVELFRTDPAKLLLAWLRILDSDADRGWAVVLEQAGYTLDEVDHILETGDYPETMRTFRDGLDSMAAVGAIARRVFDRYGCDGDYADVILHTIQAIHDSTTLTRGELIQFIERGIEAGATHEIHTSAGEDSVTVQTIHAAKGLEYPIVILANMNDGRFPPSSGNSPTISYQDPVGLRQRKLYAEIDDHAHPHVYHNWRYDVLRKCLPREYDEERRLLYVAITRAENHAFFVGGDDPNTFLEELPVALDQIDPVVEAVDREATAQAELPFAVRTPDGPIGHTPHSLMDDSVFDDAGESREVSADPDGEARGIDFGSRVHDFAEAYALGEDVSPSNEHERRIVDLLDGLSGELHVEEPVVLPLDVDGERVTISGIADLVHVTADTVEIIDYKTDRTRHAQPEYRKQLSVYYHVLSEWFDGCRVNAAIFYTSNGNREPIEPLSLADLRAVVRSQMPS</sequence>
<dbReference type="CDD" id="cd17932">
    <property type="entry name" value="DEXQc_UvrD"/>
    <property type="match status" value="1"/>
</dbReference>
<evidence type="ECO:0000256" key="1">
    <source>
        <dbReference type="ARBA" id="ARBA00009922"/>
    </source>
</evidence>
<dbReference type="AlphaFoldDB" id="A0A498KSZ6"/>
<evidence type="ECO:0000259" key="17">
    <source>
        <dbReference type="PROSITE" id="PS51198"/>
    </source>
</evidence>
<evidence type="ECO:0000256" key="16">
    <source>
        <dbReference type="SAM" id="MobiDB-lite"/>
    </source>
</evidence>
<dbReference type="PANTHER" id="PTHR11070">
    <property type="entry name" value="UVRD / RECB / PCRA DNA HELICASE FAMILY MEMBER"/>
    <property type="match status" value="1"/>
</dbReference>
<keyword evidence="6 15" id="KW-0347">Helicase</keyword>
<evidence type="ECO:0000313" key="20">
    <source>
        <dbReference type="Proteomes" id="UP000289691"/>
    </source>
</evidence>
<dbReference type="InterPro" id="IPR011604">
    <property type="entry name" value="PDDEXK-like_dom_sf"/>
</dbReference>
<reference evidence="19 20" key="1">
    <citation type="submission" date="2019-01" db="EMBL/GenBank/DDBJ databases">
        <title>Halorientalis sp. F13-25 a new haloarchaeum isolated from hypersaline water.</title>
        <authorList>
            <person name="Ana D.-V."/>
            <person name="Cristina S.-P."/>
            <person name="Antonio V."/>
        </authorList>
    </citation>
    <scope>NUCLEOTIDE SEQUENCE [LARGE SCALE GENOMIC DNA]</scope>
    <source>
        <strain evidence="19 20">F13-25</strain>
    </source>
</reference>
<evidence type="ECO:0000256" key="2">
    <source>
        <dbReference type="ARBA" id="ARBA00022722"/>
    </source>
</evidence>
<comment type="similarity">
    <text evidence="1">Belongs to the helicase family. UvrD subfamily.</text>
</comment>
<dbReference type="Pfam" id="PF12705">
    <property type="entry name" value="PDDEXK_1"/>
    <property type="match status" value="1"/>
</dbReference>
<evidence type="ECO:0000256" key="10">
    <source>
        <dbReference type="ARBA" id="ARBA00023204"/>
    </source>
</evidence>
<gene>
    <name evidence="19" type="ORF">EAF64_14075</name>
</gene>
<name>A0A498KSZ6_9EURY</name>
<dbReference type="InterPro" id="IPR027417">
    <property type="entry name" value="P-loop_NTPase"/>
</dbReference>
<comment type="caution">
    <text evidence="19">The sequence shown here is derived from an EMBL/GenBank/DDBJ whole genome shotgun (WGS) entry which is preliminary data.</text>
</comment>
<dbReference type="Gene3D" id="1.10.10.160">
    <property type="match status" value="1"/>
</dbReference>